<name>A0A356LHN5_9BURK</name>
<sequence>MNKGKHPISPEAAKQDPALESNAISEACGPFYTNAANNRGLKNIGYLIRLNFHSISQMIEAEMEPLGLTASQWHPIAIIGLEKANTPASVARTAEVDTGAMTRTLDRLEKKGFLKRHRSTNDRRVVELELTEKGHTVTEKLMPAVSRALNAHLKGFTNEETTLLISFLQRMQQNGNTETYERLLKELENDDGCVLSCNNNRPAT</sequence>
<evidence type="ECO:0000313" key="5">
    <source>
        <dbReference type="EMBL" id="HBP30533.1"/>
    </source>
</evidence>
<evidence type="ECO:0000259" key="4">
    <source>
        <dbReference type="PROSITE" id="PS50995"/>
    </source>
</evidence>
<dbReference type="Pfam" id="PF01047">
    <property type="entry name" value="MarR"/>
    <property type="match status" value="1"/>
</dbReference>
<accession>A0A356LHN5</accession>
<keyword evidence="1" id="KW-0805">Transcription regulation</keyword>
<gene>
    <name evidence="5" type="ORF">DD666_14085</name>
</gene>
<evidence type="ECO:0000256" key="2">
    <source>
        <dbReference type="ARBA" id="ARBA00023125"/>
    </source>
</evidence>
<dbReference type="PANTHER" id="PTHR33164">
    <property type="entry name" value="TRANSCRIPTIONAL REGULATOR, MARR FAMILY"/>
    <property type="match status" value="1"/>
</dbReference>
<dbReference type="InterPro" id="IPR036390">
    <property type="entry name" value="WH_DNA-bd_sf"/>
</dbReference>
<dbReference type="InterPro" id="IPR036388">
    <property type="entry name" value="WH-like_DNA-bd_sf"/>
</dbReference>
<dbReference type="PROSITE" id="PS01117">
    <property type="entry name" value="HTH_MARR_1"/>
    <property type="match status" value="1"/>
</dbReference>
<dbReference type="PROSITE" id="PS50995">
    <property type="entry name" value="HTH_MARR_2"/>
    <property type="match status" value="1"/>
</dbReference>
<keyword evidence="3" id="KW-0804">Transcription</keyword>
<evidence type="ECO:0000256" key="1">
    <source>
        <dbReference type="ARBA" id="ARBA00023015"/>
    </source>
</evidence>
<reference evidence="5 6" key="1">
    <citation type="journal article" date="2018" name="Nat. Biotechnol.">
        <title>A standardized bacterial taxonomy based on genome phylogeny substantially revises the tree of life.</title>
        <authorList>
            <person name="Parks D.H."/>
            <person name="Chuvochina M."/>
            <person name="Waite D.W."/>
            <person name="Rinke C."/>
            <person name="Skarshewski A."/>
            <person name="Chaumeil P.A."/>
            <person name="Hugenholtz P."/>
        </authorList>
    </citation>
    <scope>NUCLEOTIDE SEQUENCE [LARGE SCALE GENOMIC DNA]</scope>
    <source>
        <strain evidence="5">UBA10707</strain>
    </source>
</reference>
<dbReference type="InterPro" id="IPR039422">
    <property type="entry name" value="MarR/SlyA-like"/>
</dbReference>
<dbReference type="Gene3D" id="1.10.10.10">
    <property type="entry name" value="Winged helix-like DNA-binding domain superfamily/Winged helix DNA-binding domain"/>
    <property type="match status" value="1"/>
</dbReference>
<dbReference type="GO" id="GO:0003677">
    <property type="term" value="F:DNA binding"/>
    <property type="evidence" value="ECO:0007669"/>
    <property type="project" value="UniProtKB-KW"/>
</dbReference>
<dbReference type="Proteomes" id="UP000264036">
    <property type="component" value="Unassembled WGS sequence"/>
</dbReference>
<dbReference type="EMBL" id="DOEK01000029">
    <property type="protein sequence ID" value="HBP30533.1"/>
    <property type="molecule type" value="Genomic_DNA"/>
</dbReference>
<dbReference type="SUPFAM" id="SSF46785">
    <property type="entry name" value="Winged helix' DNA-binding domain"/>
    <property type="match status" value="1"/>
</dbReference>
<dbReference type="GO" id="GO:0003700">
    <property type="term" value="F:DNA-binding transcription factor activity"/>
    <property type="evidence" value="ECO:0007669"/>
    <property type="project" value="InterPro"/>
</dbReference>
<proteinExistence type="predicted"/>
<dbReference type="GO" id="GO:0006950">
    <property type="term" value="P:response to stress"/>
    <property type="evidence" value="ECO:0007669"/>
    <property type="project" value="TreeGrafter"/>
</dbReference>
<evidence type="ECO:0000256" key="3">
    <source>
        <dbReference type="ARBA" id="ARBA00023163"/>
    </source>
</evidence>
<organism evidence="5 6">
    <name type="scientific">Advenella kashmirensis</name>
    <dbReference type="NCBI Taxonomy" id="310575"/>
    <lineage>
        <taxon>Bacteria</taxon>
        <taxon>Pseudomonadati</taxon>
        <taxon>Pseudomonadota</taxon>
        <taxon>Betaproteobacteria</taxon>
        <taxon>Burkholderiales</taxon>
        <taxon>Alcaligenaceae</taxon>
    </lineage>
</organism>
<dbReference type="InterPro" id="IPR023187">
    <property type="entry name" value="Tscrpt_reg_MarR-type_CS"/>
</dbReference>
<dbReference type="PRINTS" id="PR00598">
    <property type="entry name" value="HTHMARR"/>
</dbReference>
<dbReference type="InterPro" id="IPR000835">
    <property type="entry name" value="HTH_MarR-typ"/>
</dbReference>
<dbReference type="SMART" id="SM00347">
    <property type="entry name" value="HTH_MARR"/>
    <property type="match status" value="1"/>
</dbReference>
<feature type="domain" description="HTH marR-type" evidence="4">
    <location>
        <begin position="41"/>
        <end position="173"/>
    </location>
</feature>
<dbReference type="PANTHER" id="PTHR33164:SF87">
    <property type="entry name" value="MULTIPLE ANTIBIOTIC RESISTANCE PROTEIN MARR"/>
    <property type="match status" value="1"/>
</dbReference>
<keyword evidence="2" id="KW-0238">DNA-binding</keyword>
<comment type="caution">
    <text evidence="5">The sequence shown here is derived from an EMBL/GenBank/DDBJ whole genome shotgun (WGS) entry which is preliminary data.</text>
</comment>
<evidence type="ECO:0000313" key="6">
    <source>
        <dbReference type="Proteomes" id="UP000264036"/>
    </source>
</evidence>
<dbReference type="AlphaFoldDB" id="A0A356LHN5"/>
<protein>
    <submittedName>
        <fullName evidence="5">MarR family transcriptional regulator</fullName>
    </submittedName>
</protein>